<accession>A0A147BKL4</accession>
<feature type="chain" id="PRO_5007542505" evidence="1">
    <location>
        <begin position="24"/>
        <end position="149"/>
    </location>
</feature>
<keyword evidence="1" id="KW-0732">Signal</keyword>
<name>A0A147BKL4_IXORI</name>
<protein>
    <submittedName>
        <fullName evidence="2">Putative secreted protein</fullName>
    </submittedName>
</protein>
<evidence type="ECO:0000256" key="1">
    <source>
        <dbReference type="SAM" id="SignalP"/>
    </source>
</evidence>
<dbReference type="AlphaFoldDB" id="A0A147BKL4"/>
<reference evidence="2" key="1">
    <citation type="journal article" date="2018" name="PLoS Negl. Trop. Dis.">
        <title>Sialome diversity of ticks revealed by RNAseq of single tick salivary glands.</title>
        <authorList>
            <person name="Perner J."/>
            <person name="Kropackova S."/>
            <person name="Kopacek P."/>
            <person name="Ribeiro J.M."/>
        </authorList>
    </citation>
    <scope>NUCLEOTIDE SEQUENCE</scope>
    <source>
        <strain evidence="2">Siblings of single egg batch collected in Ceske Budejovice</strain>
        <tissue evidence="2">Salivary glands</tissue>
    </source>
</reference>
<sequence length="149" mass="17227">MSSNARYHLACILWLLYSSHVLGASAGGRCRLHRRHCDLPRYRQSVNVNSTVIKPRSRSEATRLLLLKSDRHGQKGTSHLRSFRRRRSFRFLLDERRIATGSPYNSQAVNGLVSALAGCCRRRGHRELHLRREQSLGKRLLHCRALCER</sequence>
<organism evidence="2">
    <name type="scientific">Ixodes ricinus</name>
    <name type="common">Common tick</name>
    <name type="synonym">Acarus ricinus</name>
    <dbReference type="NCBI Taxonomy" id="34613"/>
    <lineage>
        <taxon>Eukaryota</taxon>
        <taxon>Metazoa</taxon>
        <taxon>Ecdysozoa</taxon>
        <taxon>Arthropoda</taxon>
        <taxon>Chelicerata</taxon>
        <taxon>Arachnida</taxon>
        <taxon>Acari</taxon>
        <taxon>Parasitiformes</taxon>
        <taxon>Ixodida</taxon>
        <taxon>Ixodoidea</taxon>
        <taxon>Ixodidae</taxon>
        <taxon>Ixodinae</taxon>
        <taxon>Ixodes</taxon>
    </lineage>
</organism>
<proteinExistence type="predicted"/>
<dbReference type="EMBL" id="GEGO01004071">
    <property type="protein sequence ID" value="JAR91333.1"/>
    <property type="molecule type" value="Transcribed_RNA"/>
</dbReference>
<feature type="signal peptide" evidence="1">
    <location>
        <begin position="1"/>
        <end position="23"/>
    </location>
</feature>
<evidence type="ECO:0000313" key="2">
    <source>
        <dbReference type="EMBL" id="JAR91333.1"/>
    </source>
</evidence>